<dbReference type="EMBL" id="BJUW01000022">
    <property type="protein sequence ID" value="GEK87889.1"/>
    <property type="molecule type" value="Genomic_DNA"/>
</dbReference>
<evidence type="ECO:0000313" key="2">
    <source>
        <dbReference type="EMBL" id="GEK87889.1"/>
    </source>
</evidence>
<keyword evidence="3" id="KW-1185">Reference proteome</keyword>
<dbReference type="Pfam" id="PF10067">
    <property type="entry name" value="DUF2306"/>
    <property type="match status" value="1"/>
</dbReference>
<organism evidence="2 3">
    <name type="scientific">Microbacterium aerolatum</name>
    <dbReference type="NCBI Taxonomy" id="153731"/>
    <lineage>
        <taxon>Bacteria</taxon>
        <taxon>Bacillati</taxon>
        <taxon>Actinomycetota</taxon>
        <taxon>Actinomycetes</taxon>
        <taxon>Micrococcales</taxon>
        <taxon>Microbacteriaceae</taxon>
        <taxon>Microbacterium</taxon>
    </lineage>
</organism>
<evidence type="ECO:0000256" key="1">
    <source>
        <dbReference type="SAM" id="Phobius"/>
    </source>
</evidence>
<gene>
    <name evidence="2" type="ORF">MAE01_30650</name>
</gene>
<name>A0A511AIC8_9MICO</name>
<feature type="transmembrane region" description="Helical" evidence="1">
    <location>
        <begin position="49"/>
        <end position="73"/>
    </location>
</feature>
<dbReference type="Proteomes" id="UP000321225">
    <property type="component" value="Unassembled WGS sequence"/>
</dbReference>
<keyword evidence="1" id="KW-1133">Transmembrane helix</keyword>
<dbReference type="InterPro" id="IPR018750">
    <property type="entry name" value="DUF2306_membrane"/>
</dbReference>
<feature type="transmembrane region" description="Helical" evidence="1">
    <location>
        <begin position="119"/>
        <end position="140"/>
    </location>
</feature>
<reference evidence="2 3" key="1">
    <citation type="submission" date="2019-07" db="EMBL/GenBank/DDBJ databases">
        <title>Whole genome shotgun sequence of Microbacterium aerolatum NBRC 103071.</title>
        <authorList>
            <person name="Hosoyama A."/>
            <person name="Uohara A."/>
            <person name="Ohji S."/>
            <person name="Ichikawa N."/>
        </authorList>
    </citation>
    <scope>NUCLEOTIDE SEQUENCE [LARGE SCALE GENOMIC DNA]</scope>
    <source>
        <strain evidence="2 3">NBRC 103071</strain>
    </source>
</reference>
<accession>A0A511AIC8</accession>
<proteinExistence type="predicted"/>
<evidence type="ECO:0000313" key="3">
    <source>
        <dbReference type="Proteomes" id="UP000321225"/>
    </source>
</evidence>
<protein>
    <submittedName>
        <fullName evidence="2">Membrane protein</fullName>
    </submittedName>
</protein>
<dbReference type="AlphaFoldDB" id="A0A511AIC8"/>
<keyword evidence="1" id="KW-0472">Membrane</keyword>
<dbReference type="RefSeq" id="WP_222591694.1">
    <property type="nucleotide sequence ID" value="NZ_BJUW01000022.1"/>
</dbReference>
<feature type="transmembrane region" description="Helical" evidence="1">
    <location>
        <begin position="85"/>
        <end position="107"/>
    </location>
</feature>
<sequence length="190" mass="20423">MNTRREWLIAAGLIVLALIPSLAGAVRVGEIAADAPVTSADARFMEMPLPVVVHVVGALVYALVGAFQFLPALRRRHLGWHRFAGRYVLVPAGLAVALSGLWMTAFYDVPPIDGLALQISRYIVGVLMAAFIVLALVSVARRDIPQHGAWMIRAYALAMGAGTQVLTSAPFAILFGTDSKYARAPRPHVL</sequence>
<feature type="transmembrane region" description="Helical" evidence="1">
    <location>
        <begin position="152"/>
        <end position="175"/>
    </location>
</feature>
<comment type="caution">
    <text evidence="2">The sequence shown here is derived from an EMBL/GenBank/DDBJ whole genome shotgun (WGS) entry which is preliminary data.</text>
</comment>
<keyword evidence="1" id="KW-0812">Transmembrane</keyword>